<proteinExistence type="predicted"/>
<dbReference type="GeneID" id="39579673"/>
<name>A0A3N2Q1Q2_SODAK</name>
<dbReference type="EMBL" id="ML119052">
    <property type="protein sequence ID" value="ROT40691.1"/>
    <property type="molecule type" value="Genomic_DNA"/>
</dbReference>
<protein>
    <submittedName>
        <fullName evidence="2">Uncharacterized protein</fullName>
    </submittedName>
</protein>
<gene>
    <name evidence="2" type="ORF">SODALDRAFT_330432</name>
</gene>
<sequence length="171" mass="19150">MDDLEYHLGSSLVDYLHVRLTYTHSAFPAGAFPSSFPWRKDGVSGSANAGFTNLQTRLETTATASLKRYNRRSPWSPRPPPRPMSNPLLDTVAAHWTPNRAAEAARQMESYRPAATLRRPVGLPCCCKFQERGGERMRPETVGPAPTRIHIEEDDDYAFLDRVGIPLRVPS</sequence>
<evidence type="ECO:0000313" key="3">
    <source>
        <dbReference type="Proteomes" id="UP000272025"/>
    </source>
</evidence>
<feature type="region of interest" description="Disordered" evidence="1">
    <location>
        <begin position="67"/>
        <end position="86"/>
    </location>
</feature>
<keyword evidence="3" id="KW-1185">Reference proteome</keyword>
<dbReference type="RefSeq" id="XP_028468497.1">
    <property type="nucleotide sequence ID" value="XM_028611195.1"/>
</dbReference>
<evidence type="ECO:0000256" key="1">
    <source>
        <dbReference type="SAM" id="MobiDB-lite"/>
    </source>
</evidence>
<dbReference type="AlphaFoldDB" id="A0A3N2Q1Q2"/>
<reference evidence="2 3" key="1">
    <citation type="journal article" date="2018" name="Mol. Ecol.">
        <title>The obligate alkalophilic soda-lake fungus Sodiomyces alkalinus has shifted to a protein diet.</title>
        <authorList>
            <person name="Grum-Grzhimaylo A.A."/>
            <person name="Falkoski D.L."/>
            <person name="van den Heuvel J."/>
            <person name="Valero-Jimenez C.A."/>
            <person name="Min B."/>
            <person name="Choi I.G."/>
            <person name="Lipzen A."/>
            <person name="Daum C.G."/>
            <person name="Aanen D.K."/>
            <person name="Tsang A."/>
            <person name="Henrissat B."/>
            <person name="Bilanenko E.N."/>
            <person name="de Vries R.P."/>
            <person name="van Kan J.A.L."/>
            <person name="Grigoriev I.V."/>
            <person name="Debets A.J.M."/>
        </authorList>
    </citation>
    <scope>NUCLEOTIDE SEQUENCE [LARGE SCALE GENOMIC DNA]</scope>
    <source>
        <strain evidence="2 3">F11</strain>
    </source>
</reference>
<evidence type="ECO:0000313" key="2">
    <source>
        <dbReference type="EMBL" id="ROT40691.1"/>
    </source>
</evidence>
<organism evidence="2 3">
    <name type="scientific">Sodiomyces alkalinus (strain CBS 110278 / VKM F-3762 / F11)</name>
    <name type="common">Alkaliphilic filamentous fungus</name>
    <dbReference type="NCBI Taxonomy" id="1314773"/>
    <lineage>
        <taxon>Eukaryota</taxon>
        <taxon>Fungi</taxon>
        <taxon>Dikarya</taxon>
        <taxon>Ascomycota</taxon>
        <taxon>Pezizomycotina</taxon>
        <taxon>Sordariomycetes</taxon>
        <taxon>Hypocreomycetidae</taxon>
        <taxon>Glomerellales</taxon>
        <taxon>Plectosphaerellaceae</taxon>
        <taxon>Sodiomyces</taxon>
    </lineage>
</organism>
<dbReference type="OrthoDB" id="5213862at2759"/>
<accession>A0A3N2Q1Q2</accession>
<dbReference type="Proteomes" id="UP000272025">
    <property type="component" value="Unassembled WGS sequence"/>
</dbReference>